<sequence>MRRCEVMTAILAHRPGVPPGGVRCVGTAVWCGTRRHTGDGRPL</sequence>
<dbReference type="Proteomes" id="UP000010411">
    <property type="component" value="Unassembled WGS sequence"/>
</dbReference>
<dbReference type="EMBL" id="AEJC01000213">
    <property type="protein sequence ID" value="EKX66517.1"/>
    <property type="molecule type" value="Genomic_DNA"/>
</dbReference>
<evidence type="ECO:0000313" key="1">
    <source>
        <dbReference type="EMBL" id="EKX66517.1"/>
    </source>
</evidence>
<evidence type="ECO:0000313" key="2">
    <source>
        <dbReference type="Proteomes" id="UP000010411"/>
    </source>
</evidence>
<reference evidence="1 2" key="1">
    <citation type="submission" date="2012-11" db="EMBL/GenBank/DDBJ databases">
        <authorList>
            <person name="Huguet-Tapia J.C."/>
            <person name="Durkin A.S."/>
            <person name="Pettis G.S."/>
            <person name="Badger J.H."/>
        </authorList>
    </citation>
    <scope>NUCLEOTIDE SEQUENCE [LARGE SCALE GENOMIC DNA]</scope>
    <source>
        <strain evidence="1 2">91-03</strain>
    </source>
</reference>
<dbReference type="AlphaFoldDB" id="L1L0T5"/>
<keyword evidence="2" id="KW-1185">Reference proteome</keyword>
<gene>
    <name evidence="1" type="ORF">STRIP9103_01324</name>
</gene>
<name>L1L0T5_9ACTN</name>
<comment type="caution">
    <text evidence="1">The sequence shown here is derived from an EMBL/GenBank/DDBJ whole genome shotgun (WGS) entry which is preliminary data.</text>
</comment>
<protein>
    <submittedName>
        <fullName evidence="1">Uncharacterized protein</fullName>
    </submittedName>
</protein>
<organism evidence="1 2">
    <name type="scientific">Streptomyces ipomoeae 91-03</name>
    <dbReference type="NCBI Taxonomy" id="698759"/>
    <lineage>
        <taxon>Bacteria</taxon>
        <taxon>Bacillati</taxon>
        <taxon>Actinomycetota</taxon>
        <taxon>Actinomycetes</taxon>
        <taxon>Kitasatosporales</taxon>
        <taxon>Streptomycetaceae</taxon>
        <taxon>Streptomyces</taxon>
    </lineage>
</organism>
<accession>L1L0T5</accession>
<proteinExistence type="predicted"/>